<reference evidence="1" key="2">
    <citation type="submission" date="2021-04" db="EMBL/GenBank/DDBJ databases">
        <authorList>
            <person name="Gilroy R."/>
        </authorList>
    </citation>
    <scope>NUCLEOTIDE SEQUENCE</scope>
    <source>
        <strain evidence="1">14975</strain>
    </source>
</reference>
<comment type="caution">
    <text evidence="1">The sequence shown here is derived from an EMBL/GenBank/DDBJ whole genome shotgun (WGS) entry which is preliminary data.</text>
</comment>
<protein>
    <submittedName>
        <fullName evidence="1">Uncharacterized protein</fullName>
    </submittedName>
</protein>
<evidence type="ECO:0000313" key="2">
    <source>
        <dbReference type="Proteomes" id="UP000823964"/>
    </source>
</evidence>
<name>A0A9D1VCM6_9BACT</name>
<gene>
    <name evidence="1" type="ORF">H9862_08895</name>
</gene>
<evidence type="ECO:0000313" key="1">
    <source>
        <dbReference type="EMBL" id="HIX20701.1"/>
    </source>
</evidence>
<proteinExistence type="predicted"/>
<organism evidence="1 2">
    <name type="scientific">Candidatus Akkermansia intestinigallinarum</name>
    <dbReference type="NCBI Taxonomy" id="2838431"/>
    <lineage>
        <taxon>Bacteria</taxon>
        <taxon>Pseudomonadati</taxon>
        <taxon>Verrucomicrobiota</taxon>
        <taxon>Verrucomicrobiia</taxon>
        <taxon>Verrucomicrobiales</taxon>
        <taxon>Akkermansiaceae</taxon>
        <taxon>Akkermansia</taxon>
    </lineage>
</organism>
<sequence>KLPPVTAEPVSVGCFICREVSEWDMRSPVLKFQISPPVFDGDLAAPCTPAPLQQLKTIGDDGERQLARVQVSQEPDAAIAELTLIYRSLTAGEQLDLRGEVPLFIRSGELVCEPQSCRSSFSLDGIDFRVSRQEGGLCVQVDGSDALRIKSFKLLSPQGETTSYDLPNPADDSVIYFFDTPTSSDDDRLAVTLYTDLKILPVRFDTRLRLPAALSHPTSDEASQEPPLPPGL</sequence>
<reference evidence="1" key="1">
    <citation type="journal article" date="2021" name="PeerJ">
        <title>Extensive microbial diversity within the chicken gut microbiome revealed by metagenomics and culture.</title>
        <authorList>
            <person name="Gilroy R."/>
            <person name="Ravi A."/>
            <person name="Getino M."/>
            <person name="Pursley I."/>
            <person name="Horton D.L."/>
            <person name="Alikhan N.F."/>
            <person name="Baker D."/>
            <person name="Gharbi K."/>
            <person name="Hall N."/>
            <person name="Watson M."/>
            <person name="Adriaenssens E.M."/>
            <person name="Foster-Nyarko E."/>
            <person name="Jarju S."/>
            <person name="Secka A."/>
            <person name="Antonio M."/>
            <person name="Oren A."/>
            <person name="Chaudhuri R.R."/>
            <person name="La Ragione R."/>
            <person name="Hildebrand F."/>
            <person name="Pallen M.J."/>
        </authorList>
    </citation>
    <scope>NUCLEOTIDE SEQUENCE</scope>
    <source>
        <strain evidence="1">14975</strain>
    </source>
</reference>
<dbReference type="Proteomes" id="UP000823964">
    <property type="component" value="Unassembled WGS sequence"/>
</dbReference>
<dbReference type="AlphaFoldDB" id="A0A9D1VCM6"/>
<accession>A0A9D1VCM6</accession>
<dbReference type="EMBL" id="DXFQ01000169">
    <property type="protein sequence ID" value="HIX20701.1"/>
    <property type="molecule type" value="Genomic_DNA"/>
</dbReference>
<feature type="non-terminal residue" evidence="1">
    <location>
        <position position="1"/>
    </location>
</feature>